<dbReference type="PANTHER" id="PTHR30096">
    <property type="entry name" value="4,5-DOPA DIOXYGENASE EXTRADIOL-LIKE PROTEIN"/>
    <property type="match status" value="1"/>
</dbReference>
<protein>
    <recommendedName>
        <fullName evidence="7">Extradiol ring-cleavage dioxygenase class III enzyme subunit B domain-containing protein</fullName>
    </recommendedName>
</protein>
<accession>A0A176VEQ1</accession>
<gene>
    <name evidence="9" type="ORF">AXG93_4273s1240</name>
    <name evidence="8" type="ORF">Mp_7g14660</name>
</gene>
<reference evidence="11" key="3">
    <citation type="journal article" date="2020" name="Curr. Biol.">
        <title>Chromatin organization in early land plants reveals an ancestral association between H3K27me3, transposons, and constitutive heterochromatin.</title>
        <authorList>
            <person name="Montgomery S.A."/>
            <person name="Tanizawa Y."/>
            <person name="Galik B."/>
            <person name="Wang N."/>
            <person name="Ito T."/>
            <person name="Mochizuki T."/>
            <person name="Akimcheva S."/>
            <person name="Bowman J.L."/>
            <person name="Cognat V."/>
            <person name="Marechal-Drouard L."/>
            <person name="Ekker H."/>
            <person name="Hong S.F."/>
            <person name="Kohchi T."/>
            <person name="Lin S.S."/>
            <person name="Liu L.D."/>
            <person name="Nakamura Y."/>
            <person name="Valeeva L.R."/>
            <person name="Shakirov E.V."/>
            <person name="Shippen D.E."/>
            <person name="Wei W.L."/>
            <person name="Yagura M."/>
            <person name="Yamaoka S."/>
            <person name="Yamato K.T."/>
            <person name="Liu C."/>
            <person name="Berger F."/>
        </authorList>
    </citation>
    <scope>NUCLEOTIDE SEQUENCE [LARGE SCALE GENOMIC DNA]</scope>
    <source>
        <strain evidence="11">Tak-1</strain>
    </source>
</reference>
<keyword evidence="4" id="KW-0862">Zinc</keyword>
<evidence type="ECO:0000313" key="11">
    <source>
        <dbReference type="Proteomes" id="UP001162541"/>
    </source>
</evidence>
<sequence>MATDGTTYFMSHASPMLLMPEISGDMPLRAFFKKFPQTVERPKAILAISAHWDTSAPTVSSMAKQDTIYDFGGFPRELYKIKYDAPGSPAVARRVVELLTAAGFDGSRMDSRRGLDHGSWVPMLLMYPDRDVPVLQLSVSSRKDGAWHYALGQALAPLKDEGVVIMGMGQTTHNLREVDRYHSGPPVGWAQAFDTWLSDSLMNKKYEDVCKFMEKAPYARKSHPTPEHFLPLIVALGAAGKDCNSETIHHSWELGTFSMACFAFHPVTAAE</sequence>
<dbReference type="EMBL" id="LVLJ01003865">
    <property type="protein sequence ID" value="OAE19428.1"/>
    <property type="molecule type" value="Genomic_DNA"/>
</dbReference>
<comment type="cofactor">
    <cofactor evidence="1">
        <name>Zn(2+)</name>
        <dbReference type="ChEBI" id="CHEBI:29105"/>
    </cofactor>
</comment>
<evidence type="ECO:0000256" key="5">
    <source>
        <dbReference type="ARBA" id="ARBA00022964"/>
    </source>
</evidence>
<comment type="similarity">
    <text evidence="2">Belongs to the DODA-type extradiol aromatic ring-opening dioxygenase family.</text>
</comment>
<name>A0A176VEQ1_MARPO</name>
<organism evidence="9 10">
    <name type="scientific">Marchantia polymorpha subsp. ruderalis</name>
    <dbReference type="NCBI Taxonomy" id="1480154"/>
    <lineage>
        <taxon>Eukaryota</taxon>
        <taxon>Viridiplantae</taxon>
        <taxon>Streptophyta</taxon>
        <taxon>Embryophyta</taxon>
        <taxon>Marchantiophyta</taxon>
        <taxon>Marchantiopsida</taxon>
        <taxon>Marchantiidae</taxon>
        <taxon>Marchantiales</taxon>
        <taxon>Marchantiaceae</taxon>
        <taxon>Marchantia</taxon>
    </lineage>
</organism>
<dbReference type="EMBL" id="AP019872">
    <property type="protein sequence ID" value="BBN17456.1"/>
    <property type="molecule type" value="Genomic_DNA"/>
</dbReference>
<evidence type="ECO:0000313" key="8">
    <source>
        <dbReference type="EMBL" id="BBN17456.1"/>
    </source>
</evidence>
<dbReference type="Pfam" id="PF02900">
    <property type="entry name" value="LigB"/>
    <property type="match status" value="1"/>
</dbReference>
<dbReference type="InterPro" id="IPR014436">
    <property type="entry name" value="Extradiol_dOase_DODA"/>
</dbReference>
<evidence type="ECO:0000313" key="10">
    <source>
        <dbReference type="Proteomes" id="UP000077202"/>
    </source>
</evidence>
<evidence type="ECO:0000259" key="7">
    <source>
        <dbReference type="Pfam" id="PF02900"/>
    </source>
</evidence>
<dbReference type="GO" id="GO:0008198">
    <property type="term" value="F:ferrous iron binding"/>
    <property type="evidence" value="ECO:0007669"/>
    <property type="project" value="InterPro"/>
</dbReference>
<reference evidence="8" key="2">
    <citation type="journal article" date="2019" name="Curr. Biol.">
        <title>Chromatin organization in early land plants reveals an ancestral association between H3K27me3, transposons, and constitutive heterochromatin.</title>
        <authorList>
            <person name="Montgomery S.A."/>
            <person name="Tanizawa Y."/>
            <person name="Galik B."/>
            <person name="Wang N."/>
            <person name="Ito T."/>
            <person name="Mochizuki T."/>
            <person name="Akimcheva S."/>
            <person name="Bowman J."/>
            <person name="Cognat V."/>
            <person name="Drouard L."/>
            <person name="Ekker H."/>
            <person name="Houng S."/>
            <person name="Kohchi T."/>
            <person name="Lin S."/>
            <person name="Liu L.D."/>
            <person name="Nakamura Y."/>
            <person name="Valeeva L.R."/>
            <person name="Shakirov E.V."/>
            <person name="Shippen D.E."/>
            <person name="Wei W."/>
            <person name="Yagura M."/>
            <person name="Yamaoka S."/>
            <person name="Yamato K.T."/>
            <person name="Liu C."/>
            <person name="Berger F."/>
        </authorList>
    </citation>
    <scope>NUCLEOTIDE SEQUENCE [LARGE SCALE GENOMIC DNA]</scope>
    <source>
        <strain evidence="8">Tak-1</strain>
    </source>
</reference>
<evidence type="ECO:0000313" key="9">
    <source>
        <dbReference type="EMBL" id="OAE19428.1"/>
    </source>
</evidence>
<evidence type="ECO:0000256" key="6">
    <source>
        <dbReference type="ARBA" id="ARBA00023002"/>
    </source>
</evidence>
<evidence type="ECO:0000256" key="2">
    <source>
        <dbReference type="ARBA" id="ARBA00007581"/>
    </source>
</evidence>
<dbReference type="SUPFAM" id="SSF53213">
    <property type="entry name" value="LigB-like"/>
    <property type="match status" value="1"/>
</dbReference>
<dbReference type="AlphaFoldDB" id="A0A176VEQ1"/>
<dbReference type="Proteomes" id="UP000077202">
    <property type="component" value="Unassembled WGS sequence"/>
</dbReference>
<dbReference type="InterPro" id="IPR004183">
    <property type="entry name" value="Xdiol_dOase_suB"/>
</dbReference>
<proteinExistence type="inferred from homology"/>
<keyword evidence="6" id="KW-0560">Oxidoreductase</keyword>
<evidence type="ECO:0000256" key="3">
    <source>
        <dbReference type="ARBA" id="ARBA00022723"/>
    </source>
</evidence>
<evidence type="ECO:0000256" key="4">
    <source>
        <dbReference type="ARBA" id="ARBA00022833"/>
    </source>
</evidence>
<dbReference type="Gene3D" id="3.40.830.10">
    <property type="entry name" value="LigB-like"/>
    <property type="match status" value="1"/>
</dbReference>
<dbReference type="Proteomes" id="UP001162541">
    <property type="component" value="Chromosome 7"/>
</dbReference>
<keyword evidence="3" id="KW-0479">Metal-binding</keyword>
<dbReference type="PIRSF" id="PIRSF006157">
    <property type="entry name" value="Doxgns_DODA"/>
    <property type="match status" value="1"/>
</dbReference>
<evidence type="ECO:0000256" key="1">
    <source>
        <dbReference type="ARBA" id="ARBA00001947"/>
    </source>
</evidence>
<keyword evidence="5" id="KW-0223">Dioxygenase</keyword>
<keyword evidence="10" id="KW-1185">Reference proteome</keyword>
<dbReference type="PANTHER" id="PTHR30096:SF0">
    <property type="entry name" value="4,5-DOPA DIOXYGENASE EXTRADIOL-LIKE PROTEIN"/>
    <property type="match status" value="1"/>
</dbReference>
<dbReference type="CDD" id="cd07363">
    <property type="entry name" value="45_DOPA_Dioxygenase"/>
    <property type="match status" value="1"/>
</dbReference>
<dbReference type="GO" id="GO:0016702">
    <property type="term" value="F:oxidoreductase activity, acting on single donors with incorporation of molecular oxygen, incorporation of two atoms of oxygen"/>
    <property type="evidence" value="ECO:0007669"/>
    <property type="project" value="UniProtKB-ARBA"/>
</dbReference>
<reference evidence="9 10" key="1">
    <citation type="submission" date="2016-03" db="EMBL/GenBank/DDBJ databases">
        <title>Mechanisms controlling the formation of the plant cell surface in tip-growing cells are functionally conserved among land plants.</title>
        <authorList>
            <person name="Honkanen S."/>
            <person name="Jones V.A."/>
            <person name="Morieri G."/>
            <person name="Champion C."/>
            <person name="Hetherington A.J."/>
            <person name="Kelly S."/>
            <person name="Saint-Marcoux D."/>
            <person name="Proust H."/>
            <person name="Prescott H."/>
            <person name="Dolan L."/>
        </authorList>
    </citation>
    <scope>NUCLEOTIDE SEQUENCE [LARGE SCALE GENOMIC DNA]</scope>
    <source>
        <strain evidence="10">cv. Tak-1 and cv. Tak-2</strain>
        <tissue evidence="9">Whole gametophyte</tissue>
    </source>
</reference>
<dbReference type="GO" id="GO:0008270">
    <property type="term" value="F:zinc ion binding"/>
    <property type="evidence" value="ECO:0007669"/>
    <property type="project" value="InterPro"/>
</dbReference>
<feature type="domain" description="Extradiol ring-cleavage dioxygenase class III enzyme subunit B" evidence="7">
    <location>
        <begin position="7"/>
        <end position="256"/>
    </location>
</feature>